<comment type="caution">
    <text evidence="1">The sequence shown here is derived from an EMBL/GenBank/DDBJ whole genome shotgun (WGS) entry which is preliminary data.</text>
</comment>
<sequence length="112" mass="13152">MNQNGLFISTLLVQMVSISIQQGRLPELTYNMRGRYRVSSFHDTIIQTISNYLNHTIKFKHIFEWNLRNILLSVSKNHPLAEHQYFEVYCYTAHICELGSYLAYFATGIIFD</sequence>
<name>A0A0C2IF29_THEKT</name>
<protein>
    <submittedName>
        <fullName evidence="1">Uncharacterized protein</fullName>
    </submittedName>
</protein>
<dbReference type="AlphaFoldDB" id="A0A0C2IF29"/>
<reference evidence="1 2" key="1">
    <citation type="journal article" date="2014" name="Genome Biol. Evol.">
        <title>The genome of the myxosporean Thelohanellus kitauei shows adaptations to nutrient acquisition within its fish host.</title>
        <authorList>
            <person name="Yang Y."/>
            <person name="Xiong J."/>
            <person name="Zhou Z."/>
            <person name="Huo F."/>
            <person name="Miao W."/>
            <person name="Ran C."/>
            <person name="Liu Y."/>
            <person name="Zhang J."/>
            <person name="Feng J."/>
            <person name="Wang M."/>
            <person name="Wang M."/>
            <person name="Wang L."/>
            <person name="Yao B."/>
        </authorList>
    </citation>
    <scope>NUCLEOTIDE SEQUENCE [LARGE SCALE GENOMIC DNA]</scope>
    <source>
        <strain evidence="1">Wuqing</strain>
    </source>
</reference>
<dbReference type="Proteomes" id="UP000031668">
    <property type="component" value="Unassembled WGS sequence"/>
</dbReference>
<proteinExistence type="predicted"/>
<accession>A0A0C2IF29</accession>
<evidence type="ECO:0000313" key="1">
    <source>
        <dbReference type="EMBL" id="KII63938.1"/>
    </source>
</evidence>
<organism evidence="1 2">
    <name type="scientific">Thelohanellus kitauei</name>
    <name type="common">Myxosporean</name>
    <dbReference type="NCBI Taxonomy" id="669202"/>
    <lineage>
        <taxon>Eukaryota</taxon>
        <taxon>Metazoa</taxon>
        <taxon>Cnidaria</taxon>
        <taxon>Myxozoa</taxon>
        <taxon>Myxosporea</taxon>
        <taxon>Bivalvulida</taxon>
        <taxon>Platysporina</taxon>
        <taxon>Myxobolidae</taxon>
        <taxon>Thelohanellus</taxon>
    </lineage>
</organism>
<keyword evidence="2" id="KW-1185">Reference proteome</keyword>
<gene>
    <name evidence="1" type="ORF">RF11_13736</name>
</gene>
<evidence type="ECO:0000313" key="2">
    <source>
        <dbReference type="Proteomes" id="UP000031668"/>
    </source>
</evidence>
<dbReference type="EMBL" id="JWZT01004519">
    <property type="protein sequence ID" value="KII63938.1"/>
    <property type="molecule type" value="Genomic_DNA"/>
</dbReference>